<dbReference type="Gene3D" id="2.120.10.30">
    <property type="entry name" value="TolB, C-terminal domain"/>
    <property type="match status" value="1"/>
</dbReference>
<protein>
    <submittedName>
        <fullName evidence="1">Uncharacterized protein</fullName>
    </submittedName>
</protein>
<dbReference type="SUPFAM" id="SSF101898">
    <property type="entry name" value="NHL repeat"/>
    <property type="match status" value="1"/>
</dbReference>
<name>K1PN64_MAGGI</name>
<dbReference type="EMBL" id="JH815838">
    <property type="protein sequence ID" value="EKC25457.1"/>
    <property type="molecule type" value="Genomic_DNA"/>
</dbReference>
<dbReference type="InterPro" id="IPR011042">
    <property type="entry name" value="6-blade_b-propeller_TolB-like"/>
</dbReference>
<sequence length="156" mass="17621">MDHSDYNQSKVVRYSGFEEKQNIQFDDNGRPLFSSGYYSKYICVNINLDICVADCVSQVVVVVSQDGILRFIYKGSPFLTKEPFKPCGIVCDSQSRILTVDNTTKSIHILDKDGQFLCYIPNSDLQGPFALCINANDNLFVAECHTGKVYNIQYCM</sequence>
<organism evidence="1">
    <name type="scientific">Magallana gigas</name>
    <name type="common">Pacific oyster</name>
    <name type="synonym">Crassostrea gigas</name>
    <dbReference type="NCBI Taxonomy" id="29159"/>
    <lineage>
        <taxon>Eukaryota</taxon>
        <taxon>Metazoa</taxon>
        <taxon>Spiralia</taxon>
        <taxon>Lophotrochozoa</taxon>
        <taxon>Mollusca</taxon>
        <taxon>Bivalvia</taxon>
        <taxon>Autobranchia</taxon>
        <taxon>Pteriomorphia</taxon>
        <taxon>Ostreida</taxon>
        <taxon>Ostreoidea</taxon>
        <taxon>Ostreidae</taxon>
        <taxon>Magallana</taxon>
    </lineage>
</organism>
<proteinExistence type="predicted"/>
<evidence type="ECO:0000313" key="1">
    <source>
        <dbReference type="EMBL" id="EKC25457.1"/>
    </source>
</evidence>
<dbReference type="HOGENOM" id="CLU_007742_4_1_1"/>
<gene>
    <name evidence="1" type="ORF">CGI_10012801</name>
</gene>
<dbReference type="AlphaFoldDB" id="K1PN64"/>
<accession>K1PN64</accession>
<reference evidence="1" key="1">
    <citation type="journal article" date="2012" name="Nature">
        <title>The oyster genome reveals stress adaptation and complexity of shell formation.</title>
        <authorList>
            <person name="Zhang G."/>
            <person name="Fang X."/>
            <person name="Guo X."/>
            <person name="Li L."/>
            <person name="Luo R."/>
            <person name="Xu F."/>
            <person name="Yang P."/>
            <person name="Zhang L."/>
            <person name="Wang X."/>
            <person name="Qi H."/>
            <person name="Xiong Z."/>
            <person name="Que H."/>
            <person name="Xie Y."/>
            <person name="Holland P.W."/>
            <person name="Paps J."/>
            <person name="Zhu Y."/>
            <person name="Wu F."/>
            <person name="Chen Y."/>
            <person name="Wang J."/>
            <person name="Peng C."/>
            <person name="Meng J."/>
            <person name="Yang L."/>
            <person name="Liu J."/>
            <person name="Wen B."/>
            <person name="Zhang N."/>
            <person name="Huang Z."/>
            <person name="Zhu Q."/>
            <person name="Feng Y."/>
            <person name="Mount A."/>
            <person name="Hedgecock D."/>
            <person name="Xu Z."/>
            <person name="Liu Y."/>
            <person name="Domazet-Loso T."/>
            <person name="Du Y."/>
            <person name="Sun X."/>
            <person name="Zhang S."/>
            <person name="Liu B."/>
            <person name="Cheng P."/>
            <person name="Jiang X."/>
            <person name="Li J."/>
            <person name="Fan D."/>
            <person name="Wang W."/>
            <person name="Fu W."/>
            <person name="Wang T."/>
            <person name="Wang B."/>
            <person name="Zhang J."/>
            <person name="Peng Z."/>
            <person name="Li Y."/>
            <person name="Li N."/>
            <person name="Wang J."/>
            <person name="Chen M."/>
            <person name="He Y."/>
            <person name="Tan F."/>
            <person name="Song X."/>
            <person name="Zheng Q."/>
            <person name="Huang R."/>
            <person name="Yang H."/>
            <person name="Du X."/>
            <person name="Chen L."/>
            <person name="Yang M."/>
            <person name="Gaffney P.M."/>
            <person name="Wang S."/>
            <person name="Luo L."/>
            <person name="She Z."/>
            <person name="Ming Y."/>
            <person name="Huang W."/>
            <person name="Zhang S."/>
            <person name="Huang B."/>
            <person name="Zhang Y."/>
            <person name="Qu T."/>
            <person name="Ni P."/>
            <person name="Miao G."/>
            <person name="Wang J."/>
            <person name="Wang Q."/>
            <person name="Steinberg C.E."/>
            <person name="Wang H."/>
            <person name="Li N."/>
            <person name="Qian L."/>
            <person name="Zhang G."/>
            <person name="Li Y."/>
            <person name="Yang H."/>
            <person name="Liu X."/>
            <person name="Wang J."/>
            <person name="Yin Y."/>
            <person name="Wang J."/>
        </authorList>
    </citation>
    <scope>NUCLEOTIDE SEQUENCE [LARGE SCALE GENOMIC DNA]</scope>
    <source>
        <strain evidence="1">05x7-T-G4-1.051#20</strain>
    </source>
</reference>
<dbReference type="InParanoid" id="K1PN64"/>